<feature type="transmembrane region" description="Helical" evidence="6">
    <location>
        <begin position="140"/>
        <end position="162"/>
    </location>
</feature>
<dbReference type="EMBL" id="CAJRAF010000002">
    <property type="protein sequence ID" value="CAG4998138.1"/>
    <property type="molecule type" value="Genomic_DNA"/>
</dbReference>
<feature type="transmembrane region" description="Helical" evidence="6">
    <location>
        <begin position="380"/>
        <end position="399"/>
    </location>
</feature>
<proteinExistence type="predicted"/>
<feature type="transmembrane region" description="Helical" evidence="6">
    <location>
        <begin position="168"/>
        <end position="188"/>
    </location>
</feature>
<keyword evidence="4 6" id="KW-1133">Transmembrane helix</keyword>
<dbReference type="PANTHER" id="PTHR43124">
    <property type="entry name" value="PURINE EFFLUX PUMP PBUE"/>
    <property type="match status" value="1"/>
</dbReference>
<evidence type="ECO:0000256" key="6">
    <source>
        <dbReference type="SAM" id="Phobius"/>
    </source>
</evidence>
<dbReference type="GO" id="GO:0005886">
    <property type="term" value="C:plasma membrane"/>
    <property type="evidence" value="ECO:0007669"/>
    <property type="project" value="UniProtKB-SubCell"/>
</dbReference>
<feature type="transmembrane region" description="Helical" evidence="6">
    <location>
        <begin position="82"/>
        <end position="101"/>
    </location>
</feature>
<dbReference type="InterPro" id="IPR036259">
    <property type="entry name" value="MFS_trans_sf"/>
</dbReference>
<keyword evidence="3 6" id="KW-0812">Transmembrane</keyword>
<comment type="caution">
    <text evidence="8">The sequence shown here is derived from an EMBL/GenBank/DDBJ whole genome shotgun (WGS) entry which is preliminary data.</text>
</comment>
<dbReference type="SUPFAM" id="SSF103473">
    <property type="entry name" value="MFS general substrate transporter"/>
    <property type="match status" value="1"/>
</dbReference>
<keyword evidence="2" id="KW-1003">Cell membrane</keyword>
<dbReference type="CDD" id="cd17324">
    <property type="entry name" value="MFS_NepI_like"/>
    <property type="match status" value="1"/>
</dbReference>
<keyword evidence="5 6" id="KW-0472">Membrane</keyword>
<comment type="subcellular location">
    <subcellularLocation>
        <location evidence="1">Cell membrane</location>
        <topology evidence="1">Multi-pass membrane protein</topology>
    </subcellularLocation>
</comment>
<keyword evidence="9" id="KW-1185">Reference proteome</keyword>
<dbReference type="PANTHER" id="PTHR43124:SF3">
    <property type="entry name" value="CHLORAMPHENICOL EFFLUX PUMP RV0191"/>
    <property type="match status" value="1"/>
</dbReference>
<dbReference type="InterPro" id="IPR011701">
    <property type="entry name" value="MFS"/>
</dbReference>
<feature type="transmembrane region" description="Helical" evidence="6">
    <location>
        <begin position="12"/>
        <end position="33"/>
    </location>
</feature>
<feature type="domain" description="Major facilitator superfamily (MFS) profile" evidence="7">
    <location>
        <begin position="16"/>
        <end position="400"/>
    </location>
</feature>
<evidence type="ECO:0000259" key="7">
    <source>
        <dbReference type="PROSITE" id="PS50850"/>
    </source>
</evidence>
<organism evidence="8 9">
    <name type="scientific">Dyadobacter helix</name>
    <dbReference type="NCBI Taxonomy" id="2822344"/>
    <lineage>
        <taxon>Bacteria</taxon>
        <taxon>Pseudomonadati</taxon>
        <taxon>Bacteroidota</taxon>
        <taxon>Cytophagia</taxon>
        <taxon>Cytophagales</taxon>
        <taxon>Spirosomataceae</taxon>
        <taxon>Dyadobacter</taxon>
    </lineage>
</organism>
<feature type="transmembrane region" description="Helical" evidence="6">
    <location>
        <begin position="107"/>
        <end position="128"/>
    </location>
</feature>
<feature type="transmembrane region" description="Helical" evidence="6">
    <location>
        <begin position="347"/>
        <end position="368"/>
    </location>
</feature>
<evidence type="ECO:0000256" key="2">
    <source>
        <dbReference type="ARBA" id="ARBA00022475"/>
    </source>
</evidence>
<dbReference type="AlphaFoldDB" id="A0A916N3X2"/>
<gene>
    <name evidence="8" type="primary">sotB</name>
    <name evidence="8" type="ORF">DYBT9275_01936</name>
</gene>
<evidence type="ECO:0000313" key="9">
    <source>
        <dbReference type="Proteomes" id="UP000680038"/>
    </source>
</evidence>
<feature type="transmembrane region" description="Helical" evidence="6">
    <location>
        <begin position="45"/>
        <end position="70"/>
    </location>
</feature>
<dbReference type="Pfam" id="PF07690">
    <property type="entry name" value="MFS_1"/>
    <property type="match status" value="1"/>
</dbReference>
<feature type="transmembrane region" description="Helical" evidence="6">
    <location>
        <begin position="209"/>
        <end position="236"/>
    </location>
</feature>
<accession>A0A916N3X2</accession>
<dbReference type="InterPro" id="IPR050189">
    <property type="entry name" value="MFS_Efflux_Transporters"/>
</dbReference>
<reference evidence="8" key="1">
    <citation type="submission" date="2021-04" db="EMBL/GenBank/DDBJ databases">
        <authorList>
            <person name="Rodrigo-Torres L."/>
            <person name="Arahal R. D."/>
            <person name="Lucena T."/>
        </authorList>
    </citation>
    <scope>NUCLEOTIDE SEQUENCE</scope>
    <source>
        <strain evidence="8">CECT 9275</strain>
    </source>
</reference>
<dbReference type="GO" id="GO:0022857">
    <property type="term" value="F:transmembrane transporter activity"/>
    <property type="evidence" value="ECO:0007669"/>
    <property type="project" value="InterPro"/>
</dbReference>
<name>A0A916N3X2_9BACT</name>
<evidence type="ECO:0000256" key="4">
    <source>
        <dbReference type="ARBA" id="ARBA00022989"/>
    </source>
</evidence>
<dbReference type="Proteomes" id="UP000680038">
    <property type="component" value="Unassembled WGS sequence"/>
</dbReference>
<dbReference type="Gene3D" id="1.20.1250.20">
    <property type="entry name" value="MFS general substrate transporter like domains"/>
    <property type="match status" value="1"/>
</dbReference>
<evidence type="ECO:0000256" key="1">
    <source>
        <dbReference type="ARBA" id="ARBA00004651"/>
    </source>
</evidence>
<dbReference type="PROSITE" id="PS50850">
    <property type="entry name" value="MFS"/>
    <property type="match status" value="1"/>
</dbReference>
<evidence type="ECO:0000313" key="8">
    <source>
        <dbReference type="EMBL" id="CAG4998138.1"/>
    </source>
</evidence>
<evidence type="ECO:0000256" key="5">
    <source>
        <dbReference type="ARBA" id="ARBA00023136"/>
    </source>
</evidence>
<sequence>MSTETQKTFTGYQIFIISILAFLQFTVVLDFMVLSPLGAILLKELSISTVQFGLVVSAYAFSAGAAGLLAAGFADKFDRKKLLIFFYTGFVFGTLLCALAPDYNFLLMARIVTGIFGGVIGSISYAIVTDLFPIEKRGRVMGFVQMAFALSQVIGIPIGLYLANIWGWHSPFQMIVGLSTIVGIIIFFKMKPITAHLLIQKEGSAFQHLRAIIATPAYLRGFAATTLLATGGFMLMPFGSAYGVHNLGIPLEKLPLLYMITGICMLIFSPLIGSLSDKIGKYKMFIAGSAVTCLMTLIYCNLGITPLWIIIILNILLFVGITGRMISASALMTAVPDPRDRGGFMGVNASVQQIAGGIASLIAGMIVTETATGSLDNYPLLGNVVVGAVVVTVLLMYQIHRYVDAKTRASNPSAASV</sequence>
<feature type="transmembrane region" description="Helical" evidence="6">
    <location>
        <begin position="256"/>
        <end position="273"/>
    </location>
</feature>
<protein>
    <submittedName>
        <fullName evidence="8">Sugar efflux transporter</fullName>
    </submittedName>
</protein>
<dbReference type="RefSeq" id="WP_215238621.1">
    <property type="nucleotide sequence ID" value="NZ_CAJRAF010000002.1"/>
</dbReference>
<evidence type="ECO:0000256" key="3">
    <source>
        <dbReference type="ARBA" id="ARBA00022692"/>
    </source>
</evidence>
<dbReference type="InterPro" id="IPR020846">
    <property type="entry name" value="MFS_dom"/>
</dbReference>